<dbReference type="STRING" id="1353009.A0A1Y2IPM2"/>
<evidence type="ECO:0000313" key="3">
    <source>
        <dbReference type="EMBL" id="OSD03076.1"/>
    </source>
</evidence>
<keyword evidence="4" id="KW-1185">Reference proteome</keyword>
<dbReference type="Pfam" id="PF18723">
    <property type="entry name" value="HMUDK_hel"/>
    <property type="match status" value="1"/>
</dbReference>
<protein>
    <recommendedName>
        <fullName evidence="2">5-hmdU DNA kinase helical domain-containing protein</fullName>
    </recommendedName>
</protein>
<evidence type="ECO:0000259" key="2">
    <source>
        <dbReference type="Pfam" id="PF18723"/>
    </source>
</evidence>
<dbReference type="InterPro" id="IPR040684">
    <property type="entry name" value="HMUDK_hel"/>
</dbReference>
<accession>A0A1Y2IPM2</accession>
<evidence type="ECO:0000313" key="4">
    <source>
        <dbReference type="Proteomes" id="UP000193067"/>
    </source>
</evidence>
<evidence type="ECO:0000256" key="1">
    <source>
        <dbReference type="SAM" id="MobiDB-lite"/>
    </source>
</evidence>
<name>A0A1Y2IPM2_TRAC3</name>
<feature type="region of interest" description="Disordered" evidence="1">
    <location>
        <begin position="1"/>
        <end position="36"/>
    </location>
</feature>
<dbReference type="AlphaFoldDB" id="A0A1Y2IPM2"/>
<feature type="domain" description="5-hmdU DNA kinase helical" evidence="2">
    <location>
        <begin position="54"/>
        <end position="233"/>
    </location>
</feature>
<dbReference type="OrthoDB" id="433924at2759"/>
<reference evidence="3 4" key="1">
    <citation type="journal article" date="2015" name="Biotechnol. Biofuels">
        <title>Enhanced degradation of softwood versus hardwood by the white-rot fungus Pycnoporus coccineus.</title>
        <authorList>
            <person name="Couturier M."/>
            <person name="Navarro D."/>
            <person name="Chevret D."/>
            <person name="Henrissat B."/>
            <person name="Piumi F."/>
            <person name="Ruiz-Duenas F.J."/>
            <person name="Martinez A.T."/>
            <person name="Grigoriev I.V."/>
            <person name="Riley R."/>
            <person name="Lipzen A."/>
            <person name="Berrin J.G."/>
            <person name="Master E.R."/>
            <person name="Rosso M.N."/>
        </authorList>
    </citation>
    <scope>NUCLEOTIDE SEQUENCE [LARGE SCALE GENOMIC DNA]</scope>
    <source>
        <strain evidence="3 4">BRFM310</strain>
    </source>
</reference>
<organism evidence="3 4">
    <name type="scientific">Trametes coccinea (strain BRFM310)</name>
    <name type="common">Pycnoporus coccineus</name>
    <dbReference type="NCBI Taxonomy" id="1353009"/>
    <lineage>
        <taxon>Eukaryota</taxon>
        <taxon>Fungi</taxon>
        <taxon>Dikarya</taxon>
        <taxon>Basidiomycota</taxon>
        <taxon>Agaricomycotina</taxon>
        <taxon>Agaricomycetes</taxon>
        <taxon>Polyporales</taxon>
        <taxon>Polyporaceae</taxon>
        <taxon>Trametes</taxon>
    </lineage>
</organism>
<dbReference type="EMBL" id="KZ084102">
    <property type="protein sequence ID" value="OSD03076.1"/>
    <property type="molecule type" value="Genomic_DNA"/>
</dbReference>
<proteinExistence type="predicted"/>
<feature type="compositionally biased region" description="Basic and acidic residues" evidence="1">
    <location>
        <begin position="1"/>
        <end position="12"/>
    </location>
</feature>
<sequence length="233" mass="27182">MTRTRTVLEESHRRRRSSSNGAQLHVVDFSPDKKKTRPAPKFVDIAGRRFHPNSILDTFFNFVSKRHRIHQNRLAGIPAPWTSDPILAAYPFTNVFRVYDRVSQYVLRNVIQKGDQDLHEQCFRVMVFRSFNKIETWELLTAHFGAVTWRDFDLNAYEDVLVSQQQKSALYGHAYIIPSPKLGGRVNASNHLRLVQLMMEEDLPRQLQKLRYLRDAHGRISLFPSMGDFMALQ</sequence>
<gene>
    <name evidence="3" type="ORF">PYCCODRAFT_291318</name>
</gene>
<dbReference type="Proteomes" id="UP000193067">
    <property type="component" value="Unassembled WGS sequence"/>
</dbReference>